<comment type="caution">
    <text evidence="1">The sequence shown here is derived from an EMBL/GenBank/DDBJ whole genome shotgun (WGS) entry which is preliminary data.</text>
</comment>
<evidence type="ECO:0000313" key="1">
    <source>
        <dbReference type="EMBL" id="TVT96999.1"/>
    </source>
</evidence>
<organism evidence="1 2">
    <name type="scientific">Eragrostis curvula</name>
    <name type="common">weeping love grass</name>
    <dbReference type="NCBI Taxonomy" id="38414"/>
    <lineage>
        <taxon>Eukaryota</taxon>
        <taxon>Viridiplantae</taxon>
        <taxon>Streptophyta</taxon>
        <taxon>Embryophyta</taxon>
        <taxon>Tracheophyta</taxon>
        <taxon>Spermatophyta</taxon>
        <taxon>Magnoliopsida</taxon>
        <taxon>Liliopsida</taxon>
        <taxon>Poales</taxon>
        <taxon>Poaceae</taxon>
        <taxon>PACMAD clade</taxon>
        <taxon>Chloridoideae</taxon>
        <taxon>Eragrostideae</taxon>
        <taxon>Eragrostidinae</taxon>
        <taxon>Eragrostis</taxon>
    </lineage>
</organism>
<dbReference type="Gramene" id="TVT96999">
    <property type="protein sequence ID" value="TVT96999"/>
    <property type="gene ID" value="EJB05_57783"/>
</dbReference>
<dbReference type="Proteomes" id="UP000324897">
    <property type="component" value="Unassembled WGS sequence"/>
</dbReference>
<dbReference type="EMBL" id="RWGY01001104">
    <property type="protein sequence ID" value="TVT96999.1"/>
    <property type="molecule type" value="Genomic_DNA"/>
</dbReference>
<sequence>MAPPFEQRQASPSLTATGFFKLQKLLVPRRDENSRELKMASYRIICPSWIPMVYMWQTPPRHAFRYLVFFFFGAYDSERRCKYIEELAGSNYHVAPAGVIEIDIIVPEFAHLKVDSLKESSFAQSIGAVSCRKKFGFNIRNNIIFGTFHIKDKSYYSTNNGIPKITESSYSQR</sequence>
<keyword evidence="2" id="KW-1185">Reference proteome</keyword>
<proteinExistence type="predicted"/>
<dbReference type="AlphaFoldDB" id="A0A5J9SD48"/>
<protein>
    <submittedName>
        <fullName evidence="1">Uncharacterized protein</fullName>
    </submittedName>
</protein>
<accession>A0A5J9SD48</accession>
<gene>
    <name evidence="1" type="ORF">EJB05_57783</name>
</gene>
<feature type="non-terminal residue" evidence="1">
    <location>
        <position position="1"/>
    </location>
</feature>
<reference evidence="1 2" key="1">
    <citation type="journal article" date="2019" name="Sci. Rep.">
        <title>A high-quality genome of Eragrostis curvula grass provides insights into Poaceae evolution and supports new strategies to enhance forage quality.</title>
        <authorList>
            <person name="Carballo J."/>
            <person name="Santos B.A.C.M."/>
            <person name="Zappacosta D."/>
            <person name="Garbus I."/>
            <person name="Selva J.P."/>
            <person name="Gallo C.A."/>
            <person name="Diaz A."/>
            <person name="Albertini E."/>
            <person name="Caccamo M."/>
            <person name="Echenique V."/>
        </authorList>
    </citation>
    <scope>NUCLEOTIDE SEQUENCE [LARGE SCALE GENOMIC DNA]</scope>
    <source>
        <strain evidence="2">cv. Victoria</strain>
        <tissue evidence="1">Leaf</tissue>
    </source>
</reference>
<name>A0A5J9SD48_9POAL</name>
<evidence type="ECO:0000313" key="2">
    <source>
        <dbReference type="Proteomes" id="UP000324897"/>
    </source>
</evidence>